<keyword evidence="1" id="KW-1133">Transmembrane helix</keyword>
<keyword evidence="3" id="KW-1185">Reference proteome</keyword>
<dbReference type="PANTHER" id="PTHR38446:SF1">
    <property type="entry name" value="BLL0914 PROTEIN"/>
    <property type="match status" value="1"/>
</dbReference>
<evidence type="ECO:0000256" key="1">
    <source>
        <dbReference type="SAM" id="Phobius"/>
    </source>
</evidence>
<reference evidence="2 3" key="1">
    <citation type="submission" date="2021-06" db="EMBL/GenBank/DDBJ databases">
        <title>Enterococcus alishanensis sp. nov., a novel lactic acid bacterium isolated from fresh coffee beans.</title>
        <authorList>
            <person name="Chen Y.-S."/>
        </authorList>
    </citation>
    <scope>NUCLEOTIDE SEQUENCE [LARGE SCALE GENOMIC DNA]</scope>
    <source>
        <strain evidence="2 3">ALS3</strain>
    </source>
</reference>
<dbReference type="Pfam" id="PF06993">
    <property type="entry name" value="DUF1304"/>
    <property type="match status" value="1"/>
</dbReference>
<name>A0ABS6THC3_9ENTE</name>
<evidence type="ECO:0000313" key="3">
    <source>
        <dbReference type="Proteomes" id="UP000774130"/>
    </source>
</evidence>
<dbReference type="InterPro" id="IPR009732">
    <property type="entry name" value="DUF1304"/>
</dbReference>
<dbReference type="EMBL" id="JAHUZB010000009">
    <property type="protein sequence ID" value="MBV7392227.1"/>
    <property type="molecule type" value="Genomic_DNA"/>
</dbReference>
<sequence>MSFLTKLLTVLVALEFFYIMYLETFATTSKSTSRVFNIPQKELHSSYLNTLFKNQGIYNGLLGVGLIYSIFSPTASLEISRIILIYIICVAIYGSVSSDKKIIFTQGGLAIITLITTLF</sequence>
<accession>A0ABS6THC3</accession>
<dbReference type="Proteomes" id="UP000774130">
    <property type="component" value="Unassembled WGS sequence"/>
</dbReference>
<comment type="caution">
    <text evidence="2">The sequence shown here is derived from an EMBL/GenBank/DDBJ whole genome shotgun (WGS) entry which is preliminary data.</text>
</comment>
<dbReference type="RefSeq" id="WP_218327441.1">
    <property type="nucleotide sequence ID" value="NZ_JAHUZB010000009.1"/>
</dbReference>
<keyword evidence="1" id="KW-0812">Transmembrane</keyword>
<feature type="transmembrane region" description="Helical" evidence="1">
    <location>
        <begin position="56"/>
        <end position="72"/>
    </location>
</feature>
<dbReference type="PANTHER" id="PTHR38446">
    <property type="entry name" value="BLL0914 PROTEIN"/>
    <property type="match status" value="1"/>
</dbReference>
<keyword evidence="1" id="KW-0472">Membrane</keyword>
<organism evidence="2 3">
    <name type="scientific">Enterococcus alishanensis</name>
    <dbReference type="NCBI Taxonomy" id="1303817"/>
    <lineage>
        <taxon>Bacteria</taxon>
        <taxon>Bacillati</taxon>
        <taxon>Bacillota</taxon>
        <taxon>Bacilli</taxon>
        <taxon>Lactobacillales</taxon>
        <taxon>Enterococcaceae</taxon>
        <taxon>Enterococcus</taxon>
    </lineage>
</organism>
<evidence type="ECO:0000313" key="2">
    <source>
        <dbReference type="EMBL" id="MBV7392227.1"/>
    </source>
</evidence>
<gene>
    <name evidence="2" type="ORF">KUA55_16210</name>
</gene>
<feature type="transmembrane region" description="Helical" evidence="1">
    <location>
        <begin position="7"/>
        <end position="26"/>
    </location>
</feature>
<feature type="transmembrane region" description="Helical" evidence="1">
    <location>
        <begin position="79"/>
        <end position="96"/>
    </location>
</feature>
<proteinExistence type="predicted"/>
<protein>
    <submittedName>
        <fullName evidence="2">DUF1304 domain-containing protein</fullName>
    </submittedName>
</protein>